<dbReference type="EMBL" id="CP058215">
    <property type="protein sequence ID" value="QLC50132.1"/>
    <property type="molecule type" value="Genomic_DNA"/>
</dbReference>
<dbReference type="KEGG" id="mzi:HWN40_07700"/>
<dbReference type="PANTHER" id="PTHR43105:SF14">
    <property type="entry name" value="FORMATE DEHYDROGENASE H"/>
    <property type="match status" value="1"/>
</dbReference>
<accession>A0A7D5E6P5</accession>
<dbReference type="GeneID" id="55821549"/>
<proteinExistence type="predicted"/>
<dbReference type="GO" id="GO:0003954">
    <property type="term" value="F:NADH dehydrogenase activity"/>
    <property type="evidence" value="ECO:0007669"/>
    <property type="project" value="TreeGrafter"/>
</dbReference>
<dbReference type="InterPro" id="IPR050123">
    <property type="entry name" value="Prok_molybdopt-oxidoreductase"/>
</dbReference>
<evidence type="ECO:0000256" key="1">
    <source>
        <dbReference type="ARBA" id="ARBA00023002"/>
    </source>
</evidence>
<dbReference type="InterPro" id="IPR016457">
    <property type="entry name" value="Formylmethanofuran_DH_bsu"/>
</dbReference>
<evidence type="ECO:0000313" key="2">
    <source>
        <dbReference type="EMBL" id="QLC50132.1"/>
    </source>
</evidence>
<name>A0A7D5E6P5_9EURY</name>
<dbReference type="PANTHER" id="PTHR43105">
    <property type="entry name" value="RESPIRATORY NITRATE REDUCTASE"/>
    <property type="match status" value="1"/>
</dbReference>
<sequence>MSDDYYVCTGCALLCDDISVKVEDEKLTAVHAACRKGVAFMKGCSHPMEATINGETADVESAIKEASNILKKAEHPLIFGHANSSSAAQFKAIELARRTNGYLDDTSSFCQGPLIEAIMEDKLKTCTLDDVRHKADVIIFWGSDPASAHPRHMSRYSYFPRGKERQRGWEEDRTVIAIDVRKSDTAEICGKNGLYQIPVKGDAEFMDALVSALSGKVPKTSYDFDKKRLLELASIMKKAKFGVIFAGLGMVYSLEDNEPLYRLMEKLNSVSNFHVIPMSGHYNMVGFNKNLFGETGYINRVKFEGEEIKHGPEYSVVEALRKKDIDAALVIGADPYSSLPRSIVRHLEDIPLIVIDPCQTLTSTKADVTIPCGLVGVESGGTAVRMDGVEVELKQIVESDRLSDEDVMTKILEGL</sequence>
<dbReference type="NCBIfam" id="TIGR03129">
    <property type="entry name" value="one_C_dehyd_B"/>
    <property type="match status" value="1"/>
</dbReference>
<dbReference type="Gene3D" id="3.40.228.10">
    <property type="entry name" value="Dimethylsulfoxide Reductase, domain 2"/>
    <property type="match status" value="1"/>
</dbReference>
<dbReference type="SUPFAM" id="SSF53706">
    <property type="entry name" value="Formate dehydrogenase/DMSO reductase, domains 1-3"/>
    <property type="match status" value="1"/>
</dbReference>
<protein>
    <submittedName>
        <fullName evidence="2">Formylmethanofuran dehydrogenase subunit B</fullName>
    </submittedName>
</protein>
<dbReference type="Proteomes" id="UP000509594">
    <property type="component" value="Chromosome"/>
</dbReference>
<dbReference type="OrthoDB" id="50137at2157"/>
<dbReference type="AlphaFoldDB" id="A0A7D5E6P5"/>
<keyword evidence="1" id="KW-0560">Oxidoreductase</keyword>
<keyword evidence="3" id="KW-1185">Reference proteome</keyword>
<dbReference type="GO" id="GO:0022904">
    <property type="term" value="P:respiratory electron transport chain"/>
    <property type="evidence" value="ECO:0007669"/>
    <property type="project" value="TreeGrafter"/>
</dbReference>
<organism evidence="2 3">
    <name type="scientific">Methanolobus zinderi</name>
    <dbReference type="NCBI Taxonomy" id="536044"/>
    <lineage>
        <taxon>Archaea</taxon>
        <taxon>Methanobacteriati</taxon>
        <taxon>Methanobacteriota</taxon>
        <taxon>Stenosarchaea group</taxon>
        <taxon>Methanomicrobia</taxon>
        <taxon>Methanosarcinales</taxon>
        <taxon>Methanosarcinaceae</taxon>
        <taxon>Methanolobus</taxon>
    </lineage>
</organism>
<reference evidence="2 3" key="1">
    <citation type="submission" date="2020-06" db="EMBL/GenBank/DDBJ databases">
        <title>Methanolobus halotolerans sp. nov., isolated from a saline lake Tus in Siberia.</title>
        <authorList>
            <person name="Shen Y."/>
            <person name="Chen S.-C."/>
            <person name="Lai M.-C."/>
            <person name="Huang H.-H."/>
            <person name="Chiu H.-H."/>
            <person name="Tang S.-L."/>
            <person name="Rogozin D.Y."/>
            <person name="Degermendzhy A.G."/>
        </authorList>
    </citation>
    <scope>NUCLEOTIDE SEQUENCE [LARGE SCALE GENOMIC DNA]</scope>
    <source>
        <strain evidence="2 3">DSM 21339</strain>
    </source>
</reference>
<gene>
    <name evidence="2" type="ORF">HWN40_07700</name>
</gene>
<evidence type="ECO:0000313" key="3">
    <source>
        <dbReference type="Proteomes" id="UP000509594"/>
    </source>
</evidence>
<dbReference type="PIRSF" id="PIRSF005646">
    <property type="entry name" value="FwdB"/>
    <property type="match status" value="1"/>
</dbReference>
<dbReference type="GO" id="GO:0018493">
    <property type="term" value="F:formylmethanofuran dehydrogenase activity"/>
    <property type="evidence" value="ECO:0007669"/>
    <property type="project" value="InterPro"/>
</dbReference>
<dbReference type="CDD" id="cd02761">
    <property type="entry name" value="MopB_FmdB-FwdB"/>
    <property type="match status" value="1"/>
</dbReference>
<dbReference type="GO" id="GO:0016020">
    <property type="term" value="C:membrane"/>
    <property type="evidence" value="ECO:0007669"/>
    <property type="project" value="TreeGrafter"/>
</dbReference>
<dbReference type="GO" id="GO:0015948">
    <property type="term" value="P:methanogenesis"/>
    <property type="evidence" value="ECO:0007669"/>
    <property type="project" value="InterPro"/>
</dbReference>
<dbReference type="RefSeq" id="WP_176965188.1">
    <property type="nucleotide sequence ID" value="NZ_CP058215.1"/>
</dbReference>